<sequence length="87" mass="9994">MNSRKMSASCSFNFDDDSVYEKNIQSGSKGMLQRLELLVDGYMNSPGSTLLQKRLHFIDTLRYKFKMRLSTCVISIDCFENPTEIVV</sequence>
<dbReference type="AlphaFoldDB" id="A0A451A473"/>
<protein>
    <submittedName>
        <fullName evidence="1">Uncharacterized protein</fullName>
    </submittedName>
</protein>
<evidence type="ECO:0000313" key="1">
    <source>
        <dbReference type="EMBL" id="VFK60816.1"/>
    </source>
</evidence>
<gene>
    <name evidence="1" type="ORF">BECKTC1821F_GA0114240_10509</name>
</gene>
<organism evidence="1">
    <name type="scientific">Candidatus Kentrum sp. TC</name>
    <dbReference type="NCBI Taxonomy" id="2126339"/>
    <lineage>
        <taxon>Bacteria</taxon>
        <taxon>Pseudomonadati</taxon>
        <taxon>Pseudomonadota</taxon>
        <taxon>Gammaproteobacteria</taxon>
        <taxon>Candidatus Kentrum</taxon>
    </lineage>
</organism>
<reference evidence="1" key="1">
    <citation type="submission" date="2019-02" db="EMBL/GenBank/DDBJ databases">
        <authorList>
            <person name="Gruber-Vodicka R. H."/>
            <person name="Seah K. B. B."/>
        </authorList>
    </citation>
    <scope>NUCLEOTIDE SEQUENCE</scope>
    <source>
        <strain evidence="1">BECK_BZ126</strain>
    </source>
</reference>
<name>A0A451A473_9GAMM</name>
<accession>A0A451A473</accession>
<proteinExistence type="predicted"/>
<dbReference type="EMBL" id="CAADFW010000050">
    <property type="protein sequence ID" value="VFK60816.1"/>
    <property type="molecule type" value="Genomic_DNA"/>
</dbReference>